<reference evidence="3" key="1">
    <citation type="submission" date="2016-11" db="UniProtKB">
        <authorList>
            <consortium name="WormBaseParasite"/>
        </authorList>
    </citation>
    <scope>IDENTIFICATION</scope>
</reference>
<dbReference type="SUPFAM" id="SSF101576">
    <property type="entry name" value="Supernatant protein factor (SPF), C-terminal domain"/>
    <property type="match status" value="1"/>
</dbReference>
<feature type="domain" description="GOLD" evidence="1">
    <location>
        <begin position="23"/>
        <end position="118"/>
    </location>
</feature>
<dbReference type="PANTHER" id="PTHR23324">
    <property type="entry name" value="SEC14 RELATED PROTEIN"/>
    <property type="match status" value="1"/>
</dbReference>
<evidence type="ECO:0000259" key="1">
    <source>
        <dbReference type="PROSITE" id="PS50866"/>
    </source>
</evidence>
<organism evidence="2 3">
    <name type="scientific">Steinernema glaseri</name>
    <dbReference type="NCBI Taxonomy" id="37863"/>
    <lineage>
        <taxon>Eukaryota</taxon>
        <taxon>Metazoa</taxon>
        <taxon>Ecdysozoa</taxon>
        <taxon>Nematoda</taxon>
        <taxon>Chromadorea</taxon>
        <taxon>Rhabditida</taxon>
        <taxon>Tylenchina</taxon>
        <taxon>Panagrolaimomorpha</taxon>
        <taxon>Strongyloidoidea</taxon>
        <taxon>Steinernematidae</taxon>
        <taxon>Steinernema</taxon>
    </lineage>
</organism>
<dbReference type="WBParaSite" id="L893_g17856.t1">
    <property type="protein sequence ID" value="L893_g17856.t1"/>
    <property type="gene ID" value="L893_g17856"/>
</dbReference>
<dbReference type="Gene3D" id="2.60.120.680">
    <property type="entry name" value="GOLD domain"/>
    <property type="match status" value="1"/>
</dbReference>
<dbReference type="AlphaFoldDB" id="A0A1I7YNF3"/>
<name>A0A1I7YNF3_9BILA</name>
<evidence type="ECO:0000313" key="3">
    <source>
        <dbReference type="WBParaSite" id="L893_g17856.t1"/>
    </source>
</evidence>
<accession>A0A1I7YNF3</accession>
<dbReference type="InterPro" id="IPR036598">
    <property type="entry name" value="GOLD_dom_sf"/>
</dbReference>
<protein>
    <submittedName>
        <fullName evidence="3">GOLD domain-containing protein</fullName>
    </submittedName>
</protein>
<dbReference type="InterPro" id="IPR009038">
    <property type="entry name" value="GOLD_dom"/>
</dbReference>
<keyword evidence="2" id="KW-1185">Reference proteome</keyword>
<dbReference type="PANTHER" id="PTHR23324:SF88">
    <property type="entry name" value="CRAL-TRIO DOMAIN-CONTAINING PROTEIN"/>
    <property type="match status" value="1"/>
</dbReference>
<dbReference type="PROSITE" id="PS50866">
    <property type="entry name" value="GOLD"/>
    <property type="match status" value="1"/>
</dbReference>
<dbReference type="GO" id="GO:0005737">
    <property type="term" value="C:cytoplasm"/>
    <property type="evidence" value="ECO:0007669"/>
    <property type="project" value="TreeGrafter"/>
</dbReference>
<dbReference type="Proteomes" id="UP000095287">
    <property type="component" value="Unplaced"/>
</dbReference>
<proteinExistence type="predicted"/>
<dbReference type="InterPro" id="IPR051064">
    <property type="entry name" value="SEC14/CRAL-TRIO_domain"/>
</dbReference>
<evidence type="ECO:0000313" key="2">
    <source>
        <dbReference type="Proteomes" id="UP000095287"/>
    </source>
</evidence>
<sequence>MGGKVPDEIRYENRENNKDMSDKTLVKLNVGARSVRKVEVNVHEPGTKLKWFFRCSSGDIDFSIIKDGVYVWPRYRITTEFVPEFGQIECEESGTYEIEFDNGHGKVWSKDLKYAVHVE</sequence>